<evidence type="ECO:0000256" key="5">
    <source>
        <dbReference type="ARBA" id="ARBA00022692"/>
    </source>
</evidence>
<dbReference type="PANTHER" id="PTHR35011">
    <property type="entry name" value="2,3-DIKETO-L-GULONATE TRAP TRANSPORTER SMALL PERMEASE PROTEIN YIAM"/>
    <property type="match status" value="1"/>
</dbReference>
<evidence type="ECO:0000256" key="6">
    <source>
        <dbReference type="ARBA" id="ARBA00022989"/>
    </source>
</evidence>
<feature type="transmembrane region" description="Helical" evidence="9">
    <location>
        <begin position="127"/>
        <end position="145"/>
    </location>
</feature>
<evidence type="ECO:0000313" key="11">
    <source>
        <dbReference type="EMBL" id="RMC35714.1"/>
    </source>
</evidence>
<dbReference type="Proteomes" id="UP000273516">
    <property type="component" value="Unassembled WGS sequence"/>
</dbReference>
<organism evidence="11 12">
    <name type="scientific">Paracoccus alkanivorans</name>
    <dbReference type="NCBI Taxonomy" id="2116655"/>
    <lineage>
        <taxon>Bacteria</taxon>
        <taxon>Pseudomonadati</taxon>
        <taxon>Pseudomonadota</taxon>
        <taxon>Alphaproteobacteria</taxon>
        <taxon>Rhodobacterales</taxon>
        <taxon>Paracoccaceae</taxon>
        <taxon>Paracoccus</taxon>
    </lineage>
</organism>
<evidence type="ECO:0000256" key="3">
    <source>
        <dbReference type="ARBA" id="ARBA00022475"/>
    </source>
</evidence>
<keyword evidence="3" id="KW-1003">Cell membrane</keyword>
<keyword evidence="4 9" id="KW-0997">Cell inner membrane</keyword>
<comment type="subcellular location">
    <subcellularLocation>
        <location evidence="1 9">Cell inner membrane</location>
        <topology evidence="1 9">Multi-pass membrane protein</topology>
    </subcellularLocation>
</comment>
<keyword evidence="6 9" id="KW-1133">Transmembrane helix</keyword>
<feature type="transmembrane region" description="Helical" evidence="9">
    <location>
        <begin position="165"/>
        <end position="188"/>
    </location>
</feature>
<dbReference type="PANTHER" id="PTHR35011:SF10">
    <property type="entry name" value="TRAP TRANSPORTER SMALL PERMEASE PROTEIN"/>
    <property type="match status" value="1"/>
</dbReference>
<dbReference type="EMBL" id="QOKZ01000003">
    <property type="protein sequence ID" value="RMC35714.1"/>
    <property type="molecule type" value="Genomic_DNA"/>
</dbReference>
<gene>
    <name evidence="11" type="ORF">C9E81_10940</name>
</gene>
<feature type="domain" description="Tripartite ATP-independent periplasmic transporters DctQ component" evidence="10">
    <location>
        <begin position="66"/>
        <end position="191"/>
    </location>
</feature>
<keyword evidence="2 9" id="KW-0813">Transport</keyword>
<sequence length="211" mass="22404">MEGKRFAGRGGGAGQLPDLQGVTSFPGRLIGPAASPARLEVLMFRAMAHKLYLFCGYAAGAFLAAIAVATLWQIVARQMGQAVETTELSGFCLAASTFLALAYTFVNGGHVRVGVVPQLFSGRISRGFELWCCAVGILITGYAAYQMTLFTLETYRFGELSPGMMAIPLWIPQSAVAFGLAVMCIGIIEQAGLILSGRTADYETNIDSTAE</sequence>
<dbReference type="GO" id="GO:0015740">
    <property type="term" value="P:C4-dicarboxylate transport"/>
    <property type="evidence" value="ECO:0007669"/>
    <property type="project" value="TreeGrafter"/>
</dbReference>
<evidence type="ECO:0000256" key="9">
    <source>
        <dbReference type="RuleBase" id="RU369079"/>
    </source>
</evidence>
<evidence type="ECO:0000256" key="4">
    <source>
        <dbReference type="ARBA" id="ARBA00022519"/>
    </source>
</evidence>
<comment type="caution">
    <text evidence="11">The sequence shown here is derived from an EMBL/GenBank/DDBJ whole genome shotgun (WGS) entry which is preliminary data.</text>
</comment>
<dbReference type="GO" id="GO:0022857">
    <property type="term" value="F:transmembrane transporter activity"/>
    <property type="evidence" value="ECO:0007669"/>
    <property type="project" value="UniProtKB-UniRule"/>
</dbReference>
<keyword evidence="5 9" id="KW-0812">Transmembrane</keyword>
<protein>
    <recommendedName>
        <fullName evidence="9">TRAP transporter small permease protein</fullName>
    </recommendedName>
</protein>
<comment type="subunit">
    <text evidence="9">The complex comprises the extracytoplasmic solute receptor protein and the two transmembrane proteins.</text>
</comment>
<evidence type="ECO:0000256" key="8">
    <source>
        <dbReference type="ARBA" id="ARBA00038436"/>
    </source>
</evidence>
<evidence type="ECO:0000259" key="10">
    <source>
        <dbReference type="Pfam" id="PF04290"/>
    </source>
</evidence>
<evidence type="ECO:0000256" key="1">
    <source>
        <dbReference type="ARBA" id="ARBA00004429"/>
    </source>
</evidence>
<reference evidence="11 12" key="1">
    <citation type="submission" date="2018-07" db="EMBL/GenBank/DDBJ databases">
        <authorList>
            <person name="Zhang Y."/>
            <person name="Wang L."/>
            <person name="Ma S."/>
        </authorList>
    </citation>
    <scope>NUCLEOTIDE SEQUENCE [LARGE SCALE GENOMIC DNA]</scope>
    <source>
        <strain evidence="11 12">4-2</strain>
    </source>
</reference>
<dbReference type="InterPro" id="IPR007387">
    <property type="entry name" value="TRAP_DctQ"/>
</dbReference>
<dbReference type="GO" id="GO:0005886">
    <property type="term" value="C:plasma membrane"/>
    <property type="evidence" value="ECO:0007669"/>
    <property type="project" value="UniProtKB-SubCell"/>
</dbReference>
<dbReference type="InterPro" id="IPR055348">
    <property type="entry name" value="DctQ"/>
</dbReference>
<evidence type="ECO:0000256" key="2">
    <source>
        <dbReference type="ARBA" id="ARBA00022448"/>
    </source>
</evidence>
<name>A0A3M0MH76_9RHOB</name>
<evidence type="ECO:0000256" key="7">
    <source>
        <dbReference type="ARBA" id="ARBA00023136"/>
    </source>
</evidence>
<feature type="transmembrane region" description="Helical" evidence="9">
    <location>
        <begin position="88"/>
        <end position="106"/>
    </location>
</feature>
<dbReference type="OrthoDB" id="9797534at2"/>
<comment type="function">
    <text evidence="9">Part of the tripartite ATP-independent periplasmic (TRAP) transport system.</text>
</comment>
<keyword evidence="12" id="KW-1185">Reference proteome</keyword>
<dbReference type="Pfam" id="PF04290">
    <property type="entry name" value="DctQ"/>
    <property type="match status" value="1"/>
</dbReference>
<dbReference type="AlphaFoldDB" id="A0A3M0MH76"/>
<feature type="transmembrane region" description="Helical" evidence="9">
    <location>
        <begin position="51"/>
        <end position="76"/>
    </location>
</feature>
<evidence type="ECO:0000313" key="12">
    <source>
        <dbReference type="Proteomes" id="UP000273516"/>
    </source>
</evidence>
<accession>A0A3M0MH76</accession>
<comment type="similarity">
    <text evidence="8 9">Belongs to the TRAP transporter small permease family.</text>
</comment>
<keyword evidence="7 9" id="KW-0472">Membrane</keyword>
<proteinExistence type="inferred from homology"/>